<feature type="transmembrane region" description="Helical" evidence="8">
    <location>
        <begin position="247"/>
        <end position="265"/>
    </location>
</feature>
<dbReference type="InterPro" id="IPR000522">
    <property type="entry name" value="ABC_transptr_permease_BtuC"/>
</dbReference>
<accession>A0AAN4P918</accession>
<evidence type="ECO:0000256" key="3">
    <source>
        <dbReference type="ARBA" id="ARBA00022448"/>
    </source>
</evidence>
<evidence type="ECO:0000256" key="8">
    <source>
        <dbReference type="SAM" id="Phobius"/>
    </source>
</evidence>
<dbReference type="InterPro" id="IPR037294">
    <property type="entry name" value="ABC_BtuC-like"/>
</dbReference>
<comment type="similarity">
    <text evidence="2">Belongs to the binding-protein-dependent transport system permease family. FecCD subfamily.</text>
</comment>
<evidence type="ECO:0000256" key="1">
    <source>
        <dbReference type="ARBA" id="ARBA00004651"/>
    </source>
</evidence>
<dbReference type="PANTHER" id="PTHR30472">
    <property type="entry name" value="FERRIC ENTEROBACTIN TRANSPORT SYSTEM PERMEASE PROTEIN"/>
    <property type="match status" value="1"/>
</dbReference>
<dbReference type="PANTHER" id="PTHR30472:SF27">
    <property type="entry name" value="PETROBACTIN IMPORT SYSTEM PERMEASE PROTEIN YCLN"/>
    <property type="match status" value="1"/>
</dbReference>
<gene>
    <name evidence="9" type="ORF">ANG6_1097</name>
</gene>
<evidence type="ECO:0000313" key="10">
    <source>
        <dbReference type="Proteomes" id="UP000016981"/>
    </source>
</evidence>
<evidence type="ECO:0000256" key="6">
    <source>
        <dbReference type="ARBA" id="ARBA00022989"/>
    </source>
</evidence>
<keyword evidence="7 8" id="KW-0472">Membrane</keyword>
<dbReference type="Pfam" id="PF01032">
    <property type="entry name" value="FecCD"/>
    <property type="match status" value="1"/>
</dbReference>
<feature type="transmembrane region" description="Helical" evidence="8">
    <location>
        <begin position="220"/>
        <end position="241"/>
    </location>
</feature>
<dbReference type="GO" id="GO:0005886">
    <property type="term" value="C:plasma membrane"/>
    <property type="evidence" value="ECO:0007669"/>
    <property type="project" value="UniProtKB-SubCell"/>
</dbReference>
<dbReference type="EMBL" id="BASY01000009">
    <property type="protein sequence ID" value="GAD46602.1"/>
    <property type="molecule type" value="Genomic_DNA"/>
</dbReference>
<comment type="caution">
    <text evidence="9">The sequence shown here is derived from an EMBL/GenBank/DDBJ whole genome shotgun (WGS) entry which is preliminary data.</text>
</comment>
<reference evidence="10" key="1">
    <citation type="submission" date="2013-09" db="EMBL/GenBank/DDBJ databases">
        <title>Genome Sequences of seven clinical isolates and type strains of anginosus group streptococci.</title>
        <authorList>
            <person name="Maruyama F."/>
            <person name="Sakurai A."/>
            <person name="Ogura Y."/>
            <person name="Homma H."/>
            <person name="Takahashi N."/>
            <person name="Ohtsubo Y."/>
            <person name="Hoshino T."/>
            <person name="Okahashi N."/>
            <person name="Nakagawa I."/>
            <person name="Kimura S."/>
            <person name="Fujiwara T."/>
            <person name="Hayashi T."/>
            <person name="Shintani S."/>
        </authorList>
    </citation>
    <scope>NUCLEOTIDE SEQUENCE [LARGE SCALE GENOMIC DNA]</scope>
    <source>
        <strain evidence="10">T5</strain>
    </source>
</reference>
<feature type="transmembrane region" description="Helical" evidence="8">
    <location>
        <begin position="61"/>
        <end position="79"/>
    </location>
</feature>
<comment type="subcellular location">
    <subcellularLocation>
        <location evidence="1">Cell membrane</location>
        <topology evidence="1">Multi-pass membrane protein</topology>
    </subcellularLocation>
</comment>
<keyword evidence="5 8" id="KW-0812">Transmembrane</keyword>
<proteinExistence type="inferred from homology"/>
<protein>
    <submittedName>
        <fullName evidence="9">ABC-type enterochelin transport system, permease component</fullName>
    </submittedName>
</protein>
<dbReference type="GO" id="GO:0022857">
    <property type="term" value="F:transmembrane transporter activity"/>
    <property type="evidence" value="ECO:0007669"/>
    <property type="project" value="InterPro"/>
</dbReference>
<keyword evidence="3" id="KW-0813">Transport</keyword>
<evidence type="ECO:0000256" key="2">
    <source>
        <dbReference type="ARBA" id="ARBA00007935"/>
    </source>
</evidence>
<sequence length="271" mass="29970">MPRTISILLAGSSMSIAGLLMQTVTQNHFAAPSTVGTVEAAKFGMLLSLFFFPSATLAKKMLFAFVSAIFFTIIFIRFIRKFSFKEKWLLPLVGIIYSGVISAAGEIIAYRFDLVQSMTSWTQGSFSMIQKHQYEWLFLSLIILIAVWKLSATFTIMNLGEDASHNLGISFYQLEGMTLFLIALTTSVTMITVGSLPFIGIIVPNIIRKFYGDHITRIKGLTALTGACLILVCDIVARLVIRPYEVSVSLILGILGSLAFVYLLWRGAAHE</sequence>
<keyword evidence="4" id="KW-1003">Cell membrane</keyword>
<feature type="transmembrane region" description="Helical" evidence="8">
    <location>
        <begin position="136"/>
        <end position="157"/>
    </location>
</feature>
<evidence type="ECO:0000256" key="5">
    <source>
        <dbReference type="ARBA" id="ARBA00022692"/>
    </source>
</evidence>
<evidence type="ECO:0000256" key="4">
    <source>
        <dbReference type="ARBA" id="ARBA00022475"/>
    </source>
</evidence>
<feature type="transmembrane region" description="Helical" evidence="8">
    <location>
        <begin position="177"/>
        <end position="199"/>
    </location>
</feature>
<dbReference type="CDD" id="cd06550">
    <property type="entry name" value="TM_ABC_iron-siderophores_like"/>
    <property type="match status" value="1"/>
</dbReference>
<dbReference type="SUPFAM" id="SSF81345">
    <property type="entry name" value="ABC transporter involved in vitamin B12 uptake, BtuC"/>
    <property type="match status" value="1"/>
</dbReference>
<dbReference type="GO" id="GO:0033214">
    <property type="term" value="P:siderophore-iron import into cell"/>
    <property type="evidence" value="ECO:0007669"/>
    <property type="project" value="TreeGrafter"/>
</dbReference>
<dbReference type="AlphaFoldDB" id="A0AAN4P918"/>
<keyword evidence="6 8" id="KW-1133">Transmembrane helix</keyword>
<dbReference type="Proteomes" id="UP000016981">
    <property type="component" value="Unassembled WGS sequence"/>
</dbReference>
<dbReference type="Gene3D" id="1.10.3470.10">
    <property type="entry name" value="ABC transporter involved in vitamin B12 uptake, BtuC"/>
    <property type="match status" value="1"/>
</dbReference>
<organism evidence="9 10">
    <name type="scientific">Streptococcus anginosus T5</name>
    <dbReference type="NCBI Taxonomy" id="1163302"/>
    <lineage>
        <taxon>Bacteria</taxon>
        <taxon>Bacillati</taxon>
        <taxon>Bacillota</taxon>
        <taxon>Bacilli</taxon>
        <taxon>Lactobacillales</taxon>
        <taxon>Streptococcaceae</taxon>
        <taxon>Streptococcus</taxon>
        <taxon>Streptococcus anginosus group</taxon>
    </lineage>
</organism>
<name>A0AAN4P918_STRAP</name>
<evidence type="ECO:0000313" key="9">
    <source>
        <dbReference type="EMBL" id="GAD46602.1"/>
    </source>
</evidence>
<evidence type="ECO:0000256" key="7">
    <source>
        <dbReference type="ARBA" id="ARBA00023136"/>
    </source>
</evidence>